<comment type="similarity">
    <text evidence="2">Belongs to the binding-protein-dependent transport system permease family. CysTW subfamily.</text>
</comment>
<evidence type="ECO:0000313" key="11">
    <source>
        <dbReference type="Proteomes" id="UP001185659"/>
    </source>
</evidence>
<keyword evidence="4" id="KW-1003">Cell membrane</keyword>
<keyword evidence="7 8" id="KW-0472">Membrane</keyword>
<dbReference type="RefSeq" id="WP_206544657.1">
    <property type="nucleotide sequence ID" value="NZ_JAFKDA010000004.1"/>
</dbReference>
<dbReference type="Pfam" id="PF00528">
    <property type="entry name" value="BPD_transp_1"/>
    <property type="match status" value="1"/>
</dbReference>
<dbReference type="InterPro" id="IPR035906">
    <property type="entry name" value="MetI-like_sf"/>
</dbReference>
<dbReference type="EMBL" id="JAWLIP010000008">
    <property type="protein sequence ID" value="MDV6227974.1"/>
    <property type="molecule type" value="Genomic_DNA"/>
</dbReference>
<feature type="transmembrane region" description="Helical" evidence="8">
    <location>
        <begin position="67"/>
        <end position="89"/>
    </location>
</feature>
<feature type="transmembrane region" description="Helical" evidence="8">
    <location>
        <begin position="101"/>
        <end position="122"/>
    </location>
</feature>
<dbReference type="PROSITE" id="PS50928">
    <property type="entry name" value="ABC_TM1"/>
    <property type="match status" value="1"/>
</dbReference>
<sequence>MKPVRLTTILLCLLPGVGYLLVFFGMPLVRVVVNSFSGRGADAASFTLDPWITLLTTPVYLDGLRFSVWLAIAPTALSLLIALPLSALMQANETSRKFFGSLYRIPLVVPGIVAAFLVLVMLDRGGMASRILTPLGITLPRLVRDEWGLGAIIASSWKNIPFMTLIISGSMAAISKDVLSAARTLGASRLTILWRIQLPLAQPGITAAVLLTFISSLGSFVVPNLLGPSYPLPLSVHMYTEGFTKGNWPLVYAMGTLLSIVAVGVLLTYYAIIGSLSQSDAQKRAGA</sequence>
<organism evidence="10 11">
    <name type="scientific">Nitratireductor aquimarinus</name>
    <dbReference type="NCBI Taxonomy" id="889300"/>
    <lineage>
        <taxon>Bacteria</taxon>
        <taxon>Pseudomonadati</taxon>
        <taxon>Pseudomonadota</taxon>
        <taxon>Alphaproteobacteria</taxon>
        <taxon>Hyphomicrobiales</taxon>
        <taxon>Phyllobacteriaceae</taxon>
        <taxon>Nitratireductor</taxon>
    </lineage>
</organism>
<dbReference type="SUPFAM" id="SSF161098">
    <property type="entry name" value="MetI-like"/>
    <property type="match status" value="1"/>
</dbReference>
<proteinExistence type="inferred from homology"/>
<protein>
    <submittedName>
        <fullName evidence="10">ABC transporter permease</fullName>
    </submittedName>
</protein>
<evidence type="ECO:0000256" key="7">
    <source>
        <dbReference type="ARBA" id="ARBA00023136"/>
    </source>
</evidence>
<dbReference type="PANTHER" id="PTHR42929:SF1">
    <property type="entry name" value="INNER MEMBRANE ABC TRANSPORTER PERMEASE PROTEIN YDCU-RELATED"/>
    <property type="match status" value="1"/>
</dbReference>
<feature type="transmembrane region" description="Helical" evidence="8">
    <location>
        <begin position="200"/>
        <end position="222"/>
    </location>
</feature>
<dbReference type="PANTHER" id="PTHR42929">
    <property type="entry name" value="INNER MEMBRANE ABC TRANSPORTER PERMEASE PROTEIN YDCU-RELATED-RELATED"/>
    <property type="match status" value="1"/>
</dbReference>
<comment type="caution">
    <text evidence="10">The sequence shown here is derived from an EMBL/GenBank/DDBJ whole genome shotgun (WGS) entry which is preliminary data.</text>
</comment>
<evidence type="ECO:0000256" key="1">
    <source>
        <dbReference type="ARBA" id="ARBA00004651"/>
    </source>
</evidence>
<dbReference type="Gene3D" id="1.10.3720.10">
    <property type="entry name" value="MetI-like"/>
    <property type="match status" value="1"/>
</dbReference>
<keyword evidence="11" id="KW-1185">Reference proteome</keyword>
<keyword evidence="6 8" id="KW-1133">Transmembrane helix</keyword>
<gene>
    <name evidence="10" type="ORF">R2G56_16885</name>
</gene>
<feature type="transmembrane region" description="Helical" evidence="8">
    <location>
        <begin position="160"/>
        <end position="179"/>
    </location>
</feature>
<name>A0ABU4AP20_9HYPH</name>
<comment type="subcellular location">
    <subcellularLocation>
        <location evidence="1 8">Cell membrane</location>
        <topology evidence="1 8">Multi-pass membrane protein</topology>
    </subcellularLocation>
</comment>
<evidence type="ECO:0000313" key="10">
    <source>
        <dbReference type="EMBL" id="MDV6227974.1"/>
    </source>
</evidence>
<dbReference type="Proteomes" id="UP001185659">
    <property type="component" value="Unassembled WGS sequence"/>
</dbReference>
<feature type="domain" description="ABC transmembrane type-1" evidence="9">
    <location>
        <begin position="64"/>
        <end position="269"/>
    </location>
</feature>
<evidence type="ECO:0000256" key="3">
    <source>
        <dbReference type="ARBA" id="ARBA00022448"/>
    </source>
</evidence>
<dbReference type="InterPro" id="IPR000515">
    <property type="entry name" value="MetI-like"/>
</dbReference>
<dbReference type="CDD" id="cd06261">
    <property type="entry name" value="TM_PBP2"/>
    <property type="match status" value="1"/>
</dbReference>
<feature type="transmembrane region" description="Helical" evidence="8">
    <location>
        <begin position="250"/>
        <end position="273"/>
    </location>
</feature>
<evidence type="ECO:0000259" key="9">
    <source>
        <dbReference type="PROSITE" id="PS50928"/>
    </source>
</evidence>
<accession>A0ABU4AP20</accession>
<evidence type="ECO:0000256" key="2">
    <source>
        <dbReference type="ARBA" id="ARBA00007069"/>
    </source>
</evidence>
<evidence type="ECO:0000256" key="4">
    <source>
        <dbReference type="ARBA" id="ARBA00022475"/>
    </source>
</evidence>
<keyword evidence="5 8" id="KW-0812">Transmembrane</keyword>
<evidence type="ECO:0000256" key="5">
    <source>
        <dbReference type="ARBA" id="ARBA00022692"/>
    </source>
</evidence>
<keyword evidence="3 8" id="KW-0813">Transport</keyword>
<evidence type="ECO:0000256" key="6">
    <source>
        <dbReference type="ARBA" id="ARBA00022989"/>
    </source>
</evidence>
<reference evidence="10 11" key="1">
    <citation type="submission" date="2023-10" db="EMBL/GenBank/DDBJ databases">
        <authorList>
            <person name="Venkata Ramana C."/>
            <person name="Sasikala C."/>
            <person name="Dhurka M."/>
        </authorList>
    </citation>
    <scope>NUCLEOTIDE SEQUENCE [LARGE SCALE GENOMIC DNA]</scope>
    <source>
        <strain evidence="10 11">KCTC 32151</strain>
    </source>
</reference>
<evidence type="ECO:0000256" key="8">
    <source>
        <dbReference type="RuleBase" id="RU363032"/>
    </source>
</evidence>